<dbReference type="Gene3D" id="3.30.360.10">
    <property type="entry name" value="Dihydrodipicolinate Reductase, domain 2"/>
    <property type="match status" value="1"/>
</dbReference>
<dbReference type="Pfam" id="PF02781">
    <property type="entry name" value="G6PD_C"/>
    <property type="match status" value="1"/>
</dbReference>
<name>A0ABT5XEI3_9EURY</name>
<dbReference type="HAMAP" id="MF_00966">
    <property type="entry name" value="G6PD"/>
    <property type="match status" value="1"/>
</dbReference>
<dbReference type="PRINTS" id="PR00079">
    <property type="entry name" value="G6PDHDRGNASE"/>
</dbReference>
<dbReference type="InterPro" id="IPR022674">
    <property type="entry name" value="G6P_DH_NAD-bd"/>
</dbReference>
<dbReference type="Pfam" id="PF00479">
    <property type="entry name" value="G6PD_N"/>
    <property type="match status" value="1"/>
</dbReference>
<evidence type="ECO:0000256" key="2">
    <source>
        <dbReference type="ARBA" id="ARBA00022526"/>
    </source>
</evidence>
<evidence type="ECO:0000256" key="5">
    <source>
        <dbReference type="ARBA" id="ARBA00023277"/>
    </source>
</evidence>
<dbReference type="RefSeq" id="WP_316968820.1">
    <property type="nucleotide sequence ID" value="NZ_JARFPL010000014.1"/>
</dbReference>
<dbReference type="Gene3D" id="3.40.50.720">
    <property type="entry name" value="NAD(P)-binding Rossmann-like Domain"/>
    <property type="match status" value="1"/>
</dbReference>
<evidence type="ECO:0000259" key="7">
    <source>
        <dbReference type="Pfam" id="PF02781"/>
    </source>
</evidence>
<evidence type="ECO:0000256" key="4">
    <source>
        <dbReference type="ARBA" id="ARBA00023002"/>
    </source>
</evidence>
<organism evidence="8 9">
    <name type="scientific">Candidatus Methanocrinis alkalitolerans</name>
    <dbReference type="NCBI Taxonomy" id="3033395"/>
    <lineage>
        <taxon>Archaea</taxon>
        <taxon>Methanobacteriati</taxon>
        <taxon>Methanobacteriota</taxon>
        <taxon>Stenosarchaea group</taxon>
        <taxon>Methanomicrobia</taxon>
        <taxon>Methanotrichales</taxon>
        <taxon>Methanotrichaceae</taxon>
        <taxon>Methanocrinis</taxon>
    </lineage>
</organism>
<keyword evidence="4" id="KW-0560">Oxidoreductase</keyword>
<dbReference type="PANTHER" id="PTHR23429">
    <property type="entry name" value="GLUCOSE-6-PHOSPHATE 1-DEHYDROGENASE G6PD"/>
    <property type="match status" value="1"/>
</dbReference>
<feature type="domain" description="Glucose-6-phosphate dehydrogenase C-terminal" evidence="7">
    <location>
        <begin position="183"/>
        <end position="474"/>
    </location>
</feature>
<protein>
    <submittedName>
        <fullName evidence="8">Glucose-6-phosphate dehydrogenase</fullName>
    </submittedName>
</protein>
<dbReference type="PANTHER" id="PTHR23429:SF0">
    <property type="entry name" value="GLUCOSE-6-PHOSPHATE 1-DEHYDROGENASE"/>
    <property type="match status" value="1"/>
</dbReference>
<dbReference type="SUPFAM" id="SSF51735">
    <property type="entry name" value="NAD(P)-binding Rossmann-fold domains"/>
    <property type="match status" value="1"/>
</dbReference>
<dbReference type="PIRSF" id="PIRSF000110">
    <property type="entry name" value="G6PD"/>
    <property type="match status" value="1"/>
</dbReference>
<dbReference type="NCBIfam" id="TIGR00871">
    <property type="entry name" value="zwf"/>
    <property type="match status" value="1"/>
</dbReference>
<dbReference type="InterPro" id="IPR036291">
    <property type="entry name" value="NAD(P)-bd_dom_sf"/>
</dbReference>
<dbReference type="InterPro" id="IPR001282">
    <property type="entry name" value="G6P_DH"/>
</dbReference>
<gene>
    <name evidence="8" type="primary">zwf</name>
    <name evidence="8" type="ORF">P0O24_05900</name>
</gene>
<keyword evidence="5" id="KW-0119">Carbohydrate metabolism</keyword>
<evidence type="ECO:0000256" key="1">
    <source>
        <dbReference type="ARBA" id="ARBA00004937"/>
    </source>
</evidence>
<reference evidence="8 9" key="1">
    <citation type="submission" date="2023-03" db="EMBL/GenBank/DDBJ databases">
        <title>Whole genome sequencing of Methanotrichaceae archaeon M04Ac.</title>
        <authorList>
            <person name="Khomyakova M.A."/>
            <person name="Merkel A.Y."/>
            <person name="Slobodkin A.I."/>
        </authorList>
    </citation>
    <scope>NUCLEOTIDE SEQUENCE [LARGE SCALE GENOMIC DNA]</scope>
    <source>
        <strain evidence="8 9">M04Ac</strain>
    </source>
</reference>
<keyword evidence="3" id="KW-0521">NADP</keyword>
<dbReference type="InterPro" id="IPR022675">
    <property type="entry name" value="G6P_DH_C"/>
</dbReference>
<comment type="pathway">
    <text evidence="1">Carbohydrate degradation; pentose phosphate pathway; D-ribulose 5-phosphate from D-glucose 6-phosphate (oxidative stage): step 1/3.</text>
</comment>
<accession>A0ABT5XEI3</accession>
<evidence type="ECO:0000313" key="8">
    <source>
        <dbReference type="EMBL" id="MDF0593114.1"/>
    </source>
</evidence>
<evidence type="ECO:0000256" key="3">
    <source>
        <dbReference type="ARBA" id="ARBA00022857"/>
    </source>
</evidence>
<evidence type="ECO:0000259" key="6">
    <source>
        <dbReference type="Pfam" id="PF00479"/>
    </source>
</evidence>
<keyword evidence="9" id="KW-1185">Reference proteome</keyword>
<dbReference type="Proteomes" id="UP001215956">
    <property type="component" value="Unassembled WGS sequence"/>
</dbReference>
<proteinExistence type="inferred from homology"/>
<dbReference type="EMBL" id="JARFPL010000014">
    <property type="protein sequence ID" value="MDF0593114.1"/>
    <property type="molecule type" value="Genomic_DNA"/>
</dbReference>
<sequence length="482" mass="54121">MSFMLLLFGATGDLARRKLIPALYSLYLKGTINENTPIVGLARAERSREDFLRSLDLKNILVRDEGLEAFEDLICYYSMDLREAPDPDLAEFLKEVDSSHRCRGNKIFYLSLSPRYFAEAIDAIGSGGLMEGEGWKRLVVEKPFGYDLNSAKILNEKISAVFGEEDIYRVDHYLGKDLVQSILAFRFANAVFEEIWNHRFVDNVQITLAETIGVGSRAGYFDGVGTVRDMIQNHLLQVLALVAMEPPRSLEPDDIRFGKIEVLRSLLDVGEEDIVVGQYARGEVEGEKVGAYLEEPGVPEGSNTETYASLEIHLDSDRFRGVPFYVRTGKRLTRKCSEVSLVLKEVAWNLYGGGGRKPPENVVTLRIEPHEGISIKFNTKVPGPGSSLKPVTLNFCHRCEFGLESPQAYELLLQGVITADQTLFTRWEGVEASWRFVDGIMGKIRSRGEVLRYPAGSMGPAEADQMLENYGRRWILAEEVLD</sequence>
<comment type="caution">
    <text evidence="8">The sequence shown here is derived from an EMBL/GenBank/DDBJ whole genome shotgun (WGS) entry which is preliminary data.</text>
</comment>
<dbReference type="SUPFAM" id="SSF55347">
    <property type="entry name" value="Glyceraldehyde-3-phosphate dehydrogenase-like, C-terminal domain"/>
    <property type="match status" value="1"/>
</dbReference>
<keyword evidence="2" id="KW-0313">Glucose metabolism</keyword>
<evidence type="ECO:0000313" key="9">
    <source>
        <dbReference type="Proteomes" id="UP001215956"/>
    </source>
</evidence>
<feature type="domain" description="Glucose-6-phosphate dehydrogenase NAD-binding" evidence="6">
    <location>
        <begin position="7"/>
        <end position="180"/>
    </location>
</feature>